<evidence type="ECO:0000256" key="1">
    <source>
        <dbReference type="SAM" id="SignalP"/>
    </source>
</evidence>
<sequence>MIRRIAVIAALMLTAVACQDDAQNRPAPPAAGAPHADTLNRLRDTDICALLPRAELAALGQVTAVGTDRLYGCQAKIGTDPRAAGRVNWVVRALDDVGMSKGATATVDGMTVSLLGDRDVVSQQEVAGSSIRLCTAYAQLPTGGSMELSVTIPPGAEPCPVAQKMVATALTQWKRAPRVGDSPDTVRTAVTGADPCAVLPKLPTAIPGDTQWVDRCWFRLDDDSVYIEYGHSTDREFENYERVDIAGRQVFRISAGPNIAYKVRVGPTFDPAADDYEFLNVPAVTINGTKQETLERITTEVLALFPGQY</sequence>
<organism evidence="2 3">
    <name type="scientific">Nocardia transvalensis</name>
    <dbReference type="NCBI Taxonomy" id="37333"/>
    <lineage>
        <taxon>Bacteria</taxon>
        <taxon>Bacillati</taxon>
        <taxon>Actinomycetota</taxon>
        <taxon>Actinomycetes</taxon>
        <taxon>Mycobacteriales</taxon>
        <taxon>Nocardiaceae</taxon>
        <taxon>Nocardia</taxon>
    </lineage>
</organism>
<proteinExistence type="predicted"/>
<evidence type="ECO:0000313" key="2">
    <source>
        <dbReference type="EMBL" id="MBB5911187.1"/>
    </source>
</evidence>
<dbReference type="Proteomes" id="UP000540412">
    <property type="component" value="Unassembled WGS sequence"/>
</dbReference>
<accession>A0A7W9P877</accession>
<feature type="signal peptide" evidence="1">
    <location>
        <begin position="1"/>
        <end position="22"/>
    </location>
</feature>
<protein>
    <recommendedName>
        <fullName evidence="4">DUF3558 domain-containing protein</fullName>
    </recommendedName>
</protein>
<reference evidence="2 3" key="1">
    <citation type="submission" date="2020-08" db="EMBL/GenBank/DDBJ databases">
        <title>Sequencing the genomes of 1000 actinobacteria strains.</title>
        <authorList>
            <person name="Klenk H.-P."/>
        </authorList>
    </citation>
    <scope>NUCLEOTIDE SEQUENCE [LARGE SCALE GENOMIC DNA]</scope>
    <source>
        <strain evidence="2 3">DSM 43582</strain>
    </source>
</reference>
<comment type="caution">
    <text evidence="2">The sequence shown here is derived from an EMBL/GenBank/DDBJ whole genome shotgun (WGS) entry which is preliminary data.</text>
</comment>
<evidence type="ECO:0000313" key="3">
    <source>
        <dbReference type="Proteomes" id="UP000540412"/>
    </source>
</evidence>
<name>A0A7W9P877_9NOCA</name>
<feature type="chain" id="PRO_5030719675" description="DUF3558 domain-containing protein" evidence="1">
    <location>
        <begin position="23"/>
        <end position="309"/>
    </location>
</feature>
<gene>
    <name evidence="2" type="ORF">BJY24_000054</name>
</gene>
<evidence type="ECO:0008006" key="4">
    <source>
        <dbReference type="Google" id="ProtNLM"/>
    </source>
</evidence>
<dbReference type="RefSeq" id="WP_040749224.1">
    <property type="nucleotide sequence ID" value="NZ_JACHIT010000001.1"/>
</dbReference>
<dbReference type="AlphaFoldDB" id="A0A7W9P877"/>
<keyword evidence="1" id="KW-0732">Signal</keyword>
<keyword evidence="3" id="KW-1185">Reference proteome</keyword>
<dbReference type="EMBL" id="JACHIT010000001">
    <property type="protein sequence ID" value="MBB5911187.1"/>
    <property type="molecule type" value="Genomic_DNA"/>
</dbReference>
<dbReference type="PROSITE" id="PS51257">
    <property type="entry name" value="PROKAR_LIPOPROTEIN"/>
    <property type="match status" value="1"/>
</dbReference>